<name>A0A2P1PYJ0_9GAMM</name>
<dbReference type="Gene3D" id="3.90.550.10">
    <property type="entry name" value="Spore Coat Polysaccharide Biosynthesis Protein SpsA, Chain A"/>
    <property type="match status" value="1"/>
</dbReference>
<evidence type="ECO:0000259" key="1">
    <source>
        <dbReference type="Pfam" id="PF13712"/>
    </source>
</evidence>
<reference evidence="2 3" key="2">
    <citation type="submission" date="2018-03" db="EMBL/GenBank/DDBJ databases">
        <authorList>
            <person name="Keele B.F."/>
        </authorList>
    </citation>
    <scope>NUCLEOTIDE SEQUENCE [LARGE SCALE GENOMIC DNA]</scope>
    <source>
        <strain evidence="2 3">D13</strain>
    </source>
</reference>
<protein>
    <recommendedName>
        <fullName evidence="1">Streptomycin biosynthesis protein StrF domain-containing protein</fullName>
    </recommendedName>
</protein>
<dbReference type="RefSeq" id="WP_106893831.1">
    <property type="nucleotide sequence ID" value="NZ_CP027860.1"/>
</dbReference>
<gene>
    <name evidence="2" type="ORF">C7S18_23255</name>
</gene>
<dbReference type="OrthoDB" id="257969at2"/>
<evidence type="ECO:0000313" key="2">
    <source>
        <dbReference type="EMBL" id="AVP99912.1"/>
    </source>
</evidence>
<reference evidence="2 3" key="1">
    <citation type="submission" date="2018-03" db="EMBL/GenBank/DDBJ databases">
        <title>Ahniella affigens gen. nov., sp. nov., a gammaproteobacterium isolated from sandy soil near a stream.</title>
        <authorList>
            <person name="Ko Y."/>
            <person name="Kim J.-H."/>
        </authorList>
    </citation>
    <scope>NUCLEOTIDE SEQUENCE [LARGE SCALE GENOMIC DNA]</scope>
    <source>
        <strain evidence="2 3">D13</strain>
    </source>
</reference>
<sequence length="396" mass="42085">MQAELARARDMIARGEFAEADAVLSVLRARAPTDINVLNLATVLALRTGDDAAASDYSAQAFGMLPEHPTIRANRVLALTRAASASLKTGACNDAAHAAIQVLQIDPHAGAARSVLLQAAIAAASAGQTPLPDVADWPAGAMPSLSVVTCSIDSAKQARFEASLQAHFAGVDLELLVINDARSLAEAYARGLAGTSHPYVLFCHDDIAFARPDFAPRLFSALQQFDLVGVAGCTRLTGPSALWSGPGHAFCQIGQRDPSGQLLASLYGLGAERIGGAMALDGVFLACHRSVATQVGFDADRFDHFHLYDTDFSYRAHLAGYRVGIAQDLLLIHDSLGNFDARWQAQADRFLAKFPALAGNPADPERILLAPIAEHELLAVYTELRAWLNPLFPNAI</sequence>
<dbReference type="SUPFAM" id="SSF53448">
    <property type="entry name" value="Nucleotide-diphospho-sugar transferases"/>
    <property type="match status" value="1"/>
</dbReference>
<dbReference type="InterPro" id="IPR029044">
    <property type="entry name" value="Nucleotide-diphossugar_trans"/>
</dbReference>
<proteinExistence type="predicted"/>
<accession>A0A2P1PYJ0</accession>
<dbReference type="Pfam" id="PF13712">
    <property type="entry name" value="Glyco_tranf_2_5"/>
    <property type="match status" value="1"/>
</dbReference>
<dbReference type="Gene3D" id="1.25.40.10">
    <property type="entry name" value="Tetratricopeptide repeat domain"/>
    <property type="match status" value="1"/>
</dbReference>
<dbReference type="AlphaFoldDB" id="A0A2P1PYJ0"/>
<dbReference type="EMBL" id="CP027860">
    <property type="protein sequence ID" value="AVP99912.1"/>
    <property type="molecule type" value="Genomic_DNA"/>
</dbReference>
<dbReference type="KEGG" id="xba:C7S18_23255"/>
<dbReference type="InterPro" id="IPR011990">
    <property type="entry name" value="TPR-like_helical_dom_sf"/>
</dbReference>
<dbReference type="InterPro" id="IPR059123">
    <property type="entry name" value="StrF_dom"/>
</dbReference>
<feature type="domain" description="Streptomycin biosynthesis protein StrF" evidence="1">
    <location>
        <begin position="147"/>
        <end position="336"/>
    </location>
</feature>
<evidence type="ECO:0000313" key="3">
    <source>
        <dbReference type="Proteomes" id="UP000241074"/>
    </source>
</evidence>
<dbReference type="Proteomes" id="UP000241074">
    <property type="component" value="Chromosome"/>
</dbReference>
<keyword evidence="3" id="KW-1185">Reference proteome</keyword>
<organism evidence="2 3">
    <name type="scientific">Ahniella affigens</name>
    <dbReference type="NCBI Taxonomy" id="2021234"/>
    <lineage>
        <taxon>Bacteria</taxon>
        <taxon>Pseudomonadati</taxon>
        <taxon>Pseudomonadota</taxon>
        <taxon>Gammaproteobacteria</taxon>
        <taxon>Lysobacterales</taxon>
        <taxon>Rhodanobacteraceae</taxon>
        <taxon>Ahniella</taxon>
    </lineage>
</organism>